<sequence length="154" mass="16652">MTQFSEVVMALDLGPLDSHVGYLLRRAQLAVFADILPSLAEHDVSPADYAVLTVIDRNPGAGQSQVAETLGIQKTNFVPLIRRMEARGLVLRAPSPTDRRSVALSLTAAGEALLARLHAAAQAHIDRVRDHLGADRYDALLEPLQRLASVSRPS</sequence>
<dbReference type="SMART" id="SM00347">
    <property type="entry name" value="HTH_MARR"/>
    <property type="match status" value="1"/>
</dbReference>
<dbReference type="InterPro" id="IPR036390">
    <property type="entry name" value="WH_DNA-bd_sf"/>
</dbReference>
<dbReference type="OrthoDB" id="7359569at2"/>
<evidence type="ECO:0000313" key="3">
    <source>
        <dbReference type="Proteomes" id="UP000237889"/>
    </source>
</evidence>
<organism evidence="2 3">
    <name type="scientific">Phreatobacter cathodiphilus</name>
    <dbReference type="NCBI Taxonomy" id="1868589"/>
    <lineage>
        <taxon>Bacteria</taxon>
        <taxon>Pseudomonadati</taxon>
        <taxon>Pseudomonadota</taxon>
        <taxon>Alphaproteobacteria</taxon>
        <taxon>Hyphomicrobiales</taxon>
        <taxon>Phreatobacteraceae</taxon>
        <taxon>Phreatobacter</taxon>
    </lineage>
</organism>
<dbReference type="GO" id="GO:0006950">
    <property type="term" value="P:response to stress"/>
    <property type="evidence" value="ECO:0007669"/>
    <property type="project" value="TreeGrafter"/>
</dbReference>
<feature type="domain" description="HTH marR-type" evidence="1">
    <location>
        <begin position="17"/>
        <end position="149"/>
    </location>
</feature>
<dbReference type="RefSeq" id="WP_106747786.1">
    <property type="nucleotide sequence ID" value="NZ_CP027668.1"/>
</dbReference>
<gene>
    <name evidence="2" type="ORF">C6569_04920</name>
</gene>
<dbReference type="Pfam" id="PF12802">
    <property type="entry name" value="MarR_2"/>
    <property type="match status" value="1"/>
</dbReference>
<reference evidence="2 3" key="1">
    <citation type="submission" date="2018-03" db="EMBL/GenBank/DDBJ databases">
        <title>Genome sequencing of Phreatobacter sp.</title>
        <authorList>
            <person name="Kim S.-J."/>
            <person name="Heo J."/>
            <person name="Kwon S.-W."/>
        </authorList>
    </citation>
    <scope>NUCLEOTIDE SEQUENCE [LARGE SCALE GENOMIC DNA]</scope>
    <source>
        <strain evidence="2 3">S-12</strain>
    </source>
</reference>
<proteinExistence type="predicted"/>
<dbReference type="Proteomes" id="UP000237889">
    <property type="component" value="Chromosome"/>
</dbReference>
<protein>
    <submittedName>
        <fullName evidence="2">MarR family transcriptional regulator</fullName>
    </submittedName>
</protein>
<name>A0A2S0N8L7_9HYPH</name>
<dbReference type="InterPro" id="IPR000835">
    <property type="entry name" value="HTH_MarR-typ"/>
</dbReference>
<dbReference type="PANTHER" id="PTHR33164:SF89">
    <property type="entry name" value="MARR FAMILY REGULATORY PROTEIN"/>
    <property type="match status" value="1"/>
</dbReference>
<dbReference type="PROSITE" id="PS50995">
    <property type="entry name" value="HTH_MARR_2"/>
    <property type="match status" value="1"/>
</dbReference>
<dbReference type="Gene3D" id="1.10.10.10">
    <property type="entry name" value="Winged helix-like DNA-binding domain superfamily/Winged helix DNA-binding domain"/>
    <property type="match status" value="1"/>
</dbReference>
<dbReference type="SUPFAM" id="SSF46785">
    <property type="entry name" value="Winged helix' DNA-binding domain"/>
    <property type="match status" value="1"/>
</dbReference>
<dbReference type="GO" id="GO:0003700">
    <property type="term" value="F:DNA-binding transcription factor activity"/>
    <property type="evidence" value="ECO:0007669"/>
    <property type="project" value="InterPro"/>
</dbReference>
<dbReference type="InterPro" id="IPR036388">
    <property type="entry name" value="WH-like_DNA-bd_sf"/>
</dbReference>
<accession>A0A2S0N8L7</accession>
<dbReference type="InterPro" id="IPR039422">
    <property type="entry name" value="MarR/SlyA-like"/>
</dbReference>
<evidence type="ECO:0000313" key="2">
    <source>
        <dbReference type="EMBL" id="AVO44456.1"/>
    </source>
</evidence>
<dbReference type="PRINTS" id="PR00598">
    <property type="entry name" value="HTHMARR"/>
</dbReference>
<dbReference type="EMBL" id="CP027668">
    <property type="protein sequence ID" value="AVO44456.1"/>
    <property type="molecule type" value="Genomic_DNA"/>
</dbReference>
<dbReference type="AlphaFoldDB" id="A0A2S0N8L7"/>
<evidence type="ECO:0000259" key="1">
    <source>
        <dbReference type="PROSITE" id="PS50995"/>
    </source>
</evidence>
<keyword evidence="3" id="KW-1185">Reference proteome</keyword>
<dbReference type="PANTHER" id="PTHR33164">
    <property type="entry name" value="TRANSCRIPTIONAL REGULATOR, MARR FAMILY"/>
    <property type="match status" value="1"/>
</dbReference>
<dbReference type="KEGG" id="phr:C6569_04920"/>